<dbReference type="Proteomes" id="UP000471216">
    <property type="component" value="Unassembled WGS sequence"/>
</dbReference>
<evidence type="ECO:0000313" key="5">
    <source>
        <dbReference type="Proteomes" id="UP000095332"/>
    </source>
</evidence>
<gene>
    <name evidence="2" type="ORF">ERS852560_02269</name>
    <name evidence="4" type="ORF">GKD54_18570</name>
    <name evidence="3" type="ORF">GKD58_18815</name>
</gene>
<dbReference type="EMBL" id="WKMX01000020">
    <property type="protein sequence ID" value="MRZ08170.1"/>
    <property type="molecule type" value="Genomic_DNA"/>
</dbReference>
<dbReference type="Proteomes" id="UP000450599">
    <property type="component" value="Unassembled WGS sequence"/>
</dbReference>
<dbReference type="Gene3D" id="3.40.30.10">
    <property type="entry name" value="Glutaredoxin"/>
    <property type="match status" value="1"/>
</dbReference>
<name>A0A174VFQ3_PARDI</name>
<keyword evidence="1" id="KW-0732">Signal</keyword>
<proteinExistence type="predicted"/>
<sequence length="141" mass="15763">MKKLLMFFALMIGLVSCGSGDNTAAAKSPEKDRVEVIYFHGKQRCATCMAIEKNAKEVINTLFANEMKNGTVVFKTVDISTPEGEKIADKYEVTWSSLFVNKWKDGKESRNNLTEFGFGNARKNPDGFKKGLADKIRQSLK</sequence>
<reference evidence="2 5" key="1">
    <citation type="submission" date="2015-09" db="EMBL/GenBank/DDBJ databases">
        <authorList>
            <consortium name="Pathogen Informatics"/>
        </authorList>
    </citation>
    <scope>NUCLEOTIDE SEQUENCE [LARGE SCALE GENOMIC DNA]</scope>
    <source>
        <strain evidence="2 5">2789STDY5834948</strain>
    </source>
</reference>
<dbReference type="NCBIfam" id="NF040494">
    <property type="entry name" value="nitrored_ArsF"/>
    <property type="match status" value="1"/>
</dbReference>
<dbReference type="RefSeq" id="WP_048927779.1">
    <property type="nucleotide sequence ID" value="NZ_CZBM01000008.1"/>
</dbReference>
<evidence type="ECO:0000313" key="6">
    <source>
        <dbReference type="Proteomes" id="UP000450599"/>
    </source>
</evidence>
<evidence type="ECO:0000313" key="3">
    <source>
        <dbReference type="EMBL" id="MRY86273.1"/>
    </source>
</evidence>
<feature type="signal peptide" evidence="1">
    <location>
        <begin position="1"/>
        <end position="24"/>
    </location>
</feature>
<dbReference type="EMBL" id="CZBM01000008">
    <property type="protein sequence ID" value="CUQ33653.1"/>
    <property type="molecule type" value="Genomic_DNA"/>
</dbReference>
<dbReference type="InterPro" id="IPR047698">
    <property type="entry name" value="ArsF-like"/>
</dbReference>
<reference evidence="6 7" key="2">
    <citation type="journal article" date="2019" name="Nat. Med.">
        <title>A library of human gut bacterial isolates paired with longitudinal multiomics data enables mechanistic microbiome research.</title>
        <authorList>
            <person name="Poyet M."/>
            <person name="Groussin M."/>
            <person name="Gibbons S.M."/>
            <person name="Avila-Pacheco J."/>
            <person name="Jiang X."/>
            <person name="Kearney S.M."/>
            <person name="Perrotta A.R."/>
            <person name="Berdy B."/>
            <person name="Zhao S."/>
            <person name="Lieberman T.D."/>
            <person name="Swanson P.K."/>
            <person name="Smith M."/>
            <person name="Roesemann S."/>
            <person name="Alexander J.E."/>
            <person name="Rich S.A."/>
            <person name="Livny J."/>
            <person name="Vlamakis H."/>
            <person name="Clish C."/>
            <person name="Bullock K."/>
            <person name="Deik A."/>
            <person name="Scott J."/>
            <person name="Pierce K.A."/>
            <person name="Xavier R.J."/>
            <person name="Alm E.J."/>
        </authorList>
    </citation>
    <scope>NUCLEOTIDE SEQUENCE [LARGE SCALE GENOMIC DNA]</scope>
    <source>
        <strain evidence="4 7">BIOML-A10</strain>
        <strain evidence="3 6">BIOML-A11</strain>
    </source>
</reference>
<evidence type="ECO:0000313" key="4">
    <source>
        <dbReference type="EMBL" id="MRZ08170.1"/>
    </source>
</evidence>
<dbReference type="Proteomes" id="UP000095332">
    <property type="component" value="Unassembled WGS sequence"/>
</dbReference>
<protein>
    <submittedName>
        <fullName evidence="3">Thioredoxin</fullName>
    </submittedName>
</protein>
<accession>A0A174VFQ3</accession>
<evidence type="ECO:0000256" key="1">
    <source>
        <dbReference type="SAM" id="SignalP"/>
    </source>
</evidence>
<evidence type="ECO:0000313" key="2">
    <source>
        <dbReference type="EMBL" id="CUQ33653.1"/>
    </source>
</evidence>
<organism evidence="2 5">
    <name type="scientific">Parabacteroides distasonis</name>
    <dbReference type="NCBI Taxonomy" id="823"/>
    <lineage>
        <taxon>Bacteria</taxon>
        <taxon>Pseudomonadati</taxon>
        <taxon>Bacteroidota</taxon>
        <taxon>Bacteroidia</taxon>
        <taxon>Bacteroidales</taxon>
        <taxon>Tannerellaceae</taxon>
        <taxon>Parabacteroides</taxon>
    </lineage>
</organism>
<feature type="chain" id="PRO_5036009241" evidence="1">
    <location>
        <begin position="25"/>
        <end position="141"/>
    </location>
</feature>
<dbReference type="EMBL" id="WKMW01000022">
    <property type="protein sequence ID" value="MRY86273.1"/>
    <property type="molecule type" value="Genomic_DNA"/>
</dbReference>
<dbReference type="AlphaFoldDB" id="A0A174VFQ3"/>
<evidence type="ECO:0000313" key="7">
    <source>
        <dbReference type="Proteomes" id="UP000471216"/>
    </source>
</evidence>
<dbReference type="PROSITE" id="PS51257">
    <property type="entry name" value="PROKAR_LIPOPROTEIN"/>
    <property type="match status" value="1"/>
</dbReference>